<feature type="transmembrane region" description="Helical" evidence="8">
    <location>
        <begin position="213"/>
        <end position="233"/>
    </location>
</feature>
<evidence type="ECO:0000256" key="8">
    <source>
        <dbReference type="SAM" id="Phobius"/>
    </source>
</evidence>
<feature type="transmembrane region" description="Helical" evidence="8">
    <location>
        <begin position="109"/>
        <end position="126"/>
    </location>
</feature>
<proteinExistence type="inferred from homology"/>
<evidence type="ECO:0000256" key="7">
    <source>
        <dbReference type="ARBA" id="ARBA00023136"/>
    </source>
</evidence>
<keyword evidence="3" id="KW-0813">Transport</keyword>
<dbReference type="InterPro" id="IPR004626">
    <property type="entry name" value="RarD"/>
</dbReference>
<dbReference type="InterPro" id="IPR037185">
    <property type="entry name" value="EmrE-like"/>
</dbReference>
<dbReference type="STRING" id="313368.SAMN04488012_10777"/>
<feature type="transmembrane region" description="Helical" evidence="8">
    <location>
        <begin position="44"/>
        <end position="65"/>
    </location>
</feature>
<dbReference type="EMBL" id="FQZA01000007">
    <property type="protein sequence ID" value="SHJ30981.1"/>
    <property type="molecule type" value="Genomic_DNA"/>
</dbReference>
<comment type="similarity">
    <text evidence="2">Belongs to the EamA transporter family.</text>
</comment>
<feature type="transmembrane region" description="Helical" evidence="8">
    <location>
        <begin position="133"/>
        <end position="150"/>
    </location>
</feature>
<comment type="subcellular location">
    <subcellularLocation>
        <location evidence="1">Cell membrane</location>
        <topology evidence="1">Multi-pass membrane protein</topology>
    </subcellularLocation>
</comment>
<evidence type="ECO:0000256" key="3">
    <source>
        <dbReference type="ARBA" id="ARBA00022448"/>
    </source>
</evidence>
<dbReference type="PANTHER" id="PTHR22911">
    <property type="entry name" value="ACYL-MALONYL CONDENSING ENZYME-RELATED"/>
    <property type="match status" value="1"/>
</dbReference>
<keyword evidence="4" id="KW-1003">Cell membrane</keyword>
<keyword evidence="5 8" id="KW-0812">Transmembrane</keyword>
<feature type="transmembrane region" description="Helical" evidence="8">
    <location>
        <begin position="77"/>
        <end position="97"/>
    </location>
</feature>
<evidence type="ECO:0000256" key="1">
    <source>
        <dbReference type="ARBA" id="ARBA00004651"/>
    </source>
</evidence>
<feature type="transmembrane region" description="Helical" evidence="8">
    <location>
        <begin position="245"/>
        <end position="266"/>
    </location>
</feature>
<evidence type="ECO:0000256" key="4">
    <source>
        <dbReference type="ARBA" id="ARBA00022475"/>
    </source>
</evidence>
<evidence type="ECO:0000313" key="10">
    <source>
        <dbReference type="EMBL" id="SHJ30981.1"/>
    </source>
</evidence>
<accession>A0A1M6I951</accession>
<dbReference type="RefSeq" id="WP_084140633.1">
    <property type="nucleotide sequence ID" value="NZ_FQZA01000007.1"/>
</dbReference>
<dbReference type="PANTHER" id="PTHR22911:SF137">
    <property type="entry name" value="SOLUTE CARRIER FAMILY 35 MEMBER G2-RELATED"/>
    <property type="match status" value="1"/>
</dbReference>
<keyword evidence="7 8" id="KW-0472">Membrane</keyword>
<name>A0A1M6I951_9RHOB</name>
<feature type="transmembrane region" description="Helical" evidence="8">
    <location>
        <begin position="12"/>
        <end position="32"/>
    </location>
</feature>
<dbReference type="NCBIfam" id="TIGR00688">
    <property type="entry name" value="rarD"/>
    <property type="match status" value="1"/>
</dbReference>
<dbReference type="AlphaFoldDB" id="A0A1M6I951"/>
<gene>
    <name evidence="10" type="ORF">SAMN04488012_10777</name>
</gene>
<dbReference type="GO" id="GO:0005886">
    <property type="term" value="C:plasma membrane"/>
    <property type="evidence" value="ECO:0007669"/>
    <property type="project" value="UniProtKB-SubCell"/>
</dbReference>
<keyword evidence="11" id="KW-1185">Reference proteome</keyword>
<evidence type="ECO:0000256" key="2">
    <source>
        <dbReference type="ARBA" id="ARBA00007362"/>
    </source>
</evidence>
<dbReference type="InterPro" id="IPR000620">
    <property type="entry name" value="EamA_dom"/>
</dbReference>
<feature type="transmembrane region" description="Helical" evidence="8">
    <location>
        <begin position="272"/>
        <end position="289"/>
    </location>
</feature>
<dbReference type="Pfam" id="PF00892">
    <property type="entry name" value="EamA"/>
    <property type="match status" value="1"/>
</dbReference>
<evidence type="ECO:0000259" key="9">
    <source>
        <dbReference type="Pfam" id="PF00892"/>
    </source>
</evidence>
<keyword evidence="6 8" id="KW-1133">Transmembrane helix</keyword>
<sequence length="308" mass="32676">MTDASADARRGLVGLAACLGASIIWGLSPLYYAALDHVPAIDIIAHRTVWSAVLFAAILSATGRLGALRRVMSDRGAMVRLTLAAILISVNWLVFVLAVQRGSVIEASLGYYIFPLVAVALGFVAYGERPSRLQWTAVALASAGVLVLGIGLGVAPWISLLLAGSFATYGTLKRGLATHATVSVTVEVALLAPFALAFIALRDGAHFDEGLLTLVLLVGTGPLTALPLVLFAVAAQRLHFATLGIFFYVNPTLQFLIGVTVFAQAFTPWHQVAFPLIWLAVSLYSWSLWRSSRRSRRAAMAASASGTT</sequence>
<dbReference type="Proteomes" id="UP000184040">
    <property type="component" value="Unassembled WGS sequence"/>
</dbReference>
<organism evidence="10 11">
    <name type="scientific">Palleronia salina</name>
    <dbReference type="NCBI Taxonomy" id="313368"/>
    <lineage>
        <taxon>Bacteria</taxon>
        <taxon>Pseudomonadati</taxon>
        <taxon>Pseudomonadota</taxon>
        <taxon>Alphaproteobacteria</taxon>
        <taxon>Rhodobacterales</taxon>
        <taxon>Roseobacteraceae</taxon>
        <taxon>Palleronia</taxon>
    </lineage>
</organism>
<evidence type="ECO:0000256" key="6">
    <source>
        <dbReference type="ARBA" id="ARBA00022989"/>
    </source>
</evidence>
<dbReference type="SUPFAM" id="SSF103481">
    <property type="entry name" value="Multidrug resistance efflux transporter EmrE"/>
    <property type="match status" value="2"/>
</dbReference>
<evidence type="ECO:0000313" key="11">
    <source>
        <dbReference type="Proteomes" id="UP000184040"/>
    </source>
</evidence>
<evidence type="ECO:0000256" key="5">
    <source>
        <dbReference type="ARBA" id="ARBA00022692"/>
    </source>
</evidence>
<feature type="domain" description="EamA" evidence="9">
    <location>
        <begin position="14"/>
        <end position="148"/>
    </location>
</feature>
<protein>
    <submittedName>
        <fullName evidence="10">Chloramphenicol-sensitive protein RarD</fullName>
    </submittedName>
</protein>
<reference evidence="10 11" key="1">
    <citation type="submission" date="2016-11" db="EMBL/GenBank/DDBJ databases">
        <authorList>
            <person name="Jaros S."/>
            <person name="Januszkiewicz K."/>
            <person name="Wedrychowicz H."/>
        </authorList>
    </citation>
    <scope>NUCLEOTIDE SEQUENCE [LARGE SCALE GENOMIC DNA]</scope>
    <source>
        <strain evidence="10 11">DSM 26892</strain>
    </source>
</reference>